<sequence length="487" mass="52950">MSRAIQEHDYIGVSGVSSIKQTSVKPKSTPTKTSNLSKKPTKSLTTELTLGLPGSESPESGVVDGDNGVNFSLGVVKILGPGIKRGFSDAISGSSNTWVLPKNGGSEMGSLKNAVSLPSSFLEDDKQLQNSPGSGQSTPAEAPSKAQVIGWPPVRSFRKYSMAVNTPTNNEEKDCMYIKVSLDGAPYLRKVDLKTYGSYVELSTVLEKMFGGFTIGQLGNHGAPDQGEFEQGRLADNLQRSEYVLTYEDKDGDWMLVGDVPWNLQCRTTPFLDYQSTRTHSLAIGKTLRYYALQIELEQYPTGPHIASRMLYTAENSFGDISDKVVADFGCGCGTLGLAAALLGADHVTGFDVDSEALEIASSNAEDLELDLNLVQCDIRNLEFRGKIIDTVVMNPPFGTRSKGADMAFLSVALQSASQAVYSLHKTTTRDHVRRAALRDYNAKIAEVLCELRYDVPLLYKFHKKREVDIAVDLWRFVPASATGTGV</sequence>
<dbReference type="Pfam" id="PF05175">
    <property type="entry name" value="MTS"/>
    <property type="match status" value="1"/>
</dbReference>
<dbReference type="PROSITE" id="PS51745">
    <property type="entry name" value="PB1"/>
    <property type="match status" value="1"/>
</dbReference>
<proteinExistence type="inferred from homology"/>
<comment type="similarity">
    <text evidence="7">Belongs to the Aux/IAA family.</text>
</comment>
<keyword evidence="4 7" id="KW-0804">Transcription</keyword>
<dbReference type="GO" id="GO:0009734">
    <property type="term" value="P:auxin-activated signaling pathway"/>
    <property type="evidence" value="ECO:0007669"/>
    <property type="project" value="UniProtKB-UniRule"/>
</dbReference>
<dbReference type="InterPro" id="IPR007848">
    <property type="entry name" value="Small_mtfrase_dom"/>
</dbReference>
<dbReference type="Proteomes" id="UP001153076">
    <property type="component" value="Unassembled WGS sequence"/>
</dbReference>
<dbReference type="GO" id="GO:0005634">
    <property type="term" value="C:nucleus"/>
    <property type="evidence" value="ECO:0007669"/>
    <property type="project" value="UniProtKB-SubCell"/>
</dbReference>
<dbReference type="GO" id="GO:0008988">
    <property type="term" value="F:rRNA (adenine-N6-)-methyltransferase activity"/>
    <property type="evidence" value="ECO:0007669"/>
    <property type="project" value="TreeGrafter"/>
</dbReference>
<comment type="subcellular location">
    <subcellularLocation>
        <location evidence="1 7">Nucleus</location>
    </subcellularLocation>
</comment>
<gene>
    <name evidence="10" type="ORF">Cgig2_020472</name>
</gene>
<dbReference type="InterPro" id="IPR053793">
    <property type="entry name" value="PB1-like"/>
</dbReference>
<organism evidence="10 11">
    <name type="scientific">Carnegiea gigantea</name>
    <dbReference type="NCBI Taxonomy" id="171969"/>
    <lineage>
        <taxon>Eukaryota</taxon>
        <taxon>Viridiplantae</taxon>
        <taxon>Streptophyta</taxon>
        <taxon>Embryophyta</taxon>
        <taxon>Tracheophyta</taxon>
        <taxon>Spermatophyta</taxon>
        <taxon>Magnoliopsida</taxon>
        <taxon>eudicotyledons</taxon>
        <taxon>Gunneridae</taxon>
        <taxon>Pentapetalae</taxon>
        <taxon>Caryophyllales</taxon>
        <taxon>Cactineae</taxon>
        <taxon>Cactaceae</taxon>
        <taxon>Cactoideae</taxon>
        <taxon>Echinocereeae</taxon>
        <taxon>Carnegiea</taxon>
    </lineage>
</organism>
<dbReference type="Gene3D" id="3.10.20.90">
    <property type="entry name" value="Phosphatidylinositol 3-kinase Catalytic Subunit, Chain A, domain 1"/>
    <property type="match status" value="1"/>
</dbReference>
<evidence type="ECO:0000313" key="10">
    <source>
        <dbReference type="EMBL" id="KAJ8426502.1"/>
    </source>
</evidence>
<dbReference type="PANTHER" id="PTHR23290">
    <property type="entry name" value="RRNA N6-ADENOSINE-METHYLTRANSFERASE METTL5"/>
    <property type="match status" value="1"/>
</dbReference>
<dbReference type="PANTHER" id="PTHR23290:SF0">
    <property type="entry name" value="RRNA N6-ADENOSINE-METHYLTRANSFERASE METTL5"/>
    <property type="match status" value="1"/>
</dbReference>
<dbReference type="InterPro" id="IPR029063">
    <property type="entry name" value="SAM-dependent_MTases_sf"/>
</dbReference>
<dbReference type="InterPro" id="IPR051720">
    <property type="entry name" value="rRNA_MeTrfase/Polyamine_Synth"/>
</dbReference>
<evidence type="ECO:0000256" key="6">
    <source>
        <dbReference type="ARBA" id="ARBA00023294"/>
    </source>
</evidence>
<keyword evidence="5 7" id="KW-0539">Nucleus</keyword>
<comment type="function">
    <text evidence="7">Aux/IAA proteins are short-lived transcriptional factors that function as repressors of early auxin response genes at low auxin concentrations.</text>
</comment>
<keyword evidence="11" id="KW-1185">Reference proteome</keyword>
<evidence type="ECO:0000256" key="3">
    <source>
        <dbReference type="ARBA" id="ARBA00023015"/>
    </source>
</evidence>
<comment type="similarity">
    <text evidence="2">Belongs to the methyltransferase superfamily. PrmA family.</text>
</comment>
<evidence type="ECO:0000259" key="9">
    <source>
        <dbReference type="PROSITE" id="PS51745"/>
    </source>
</evidence>
<reference evidence="10" key="1">
    <citation type="submission" date="2022-04" db="EMBL/GenBank/DDBJ databases">
        <title>Carnegiea gigantea Genome sequencing and assembly v2.</title>
        <authorList>
            <person name="Copetti D."/>
            <person name="Sanderson M.J."/>
            <person name="Burquez A."/>
            <person name="Wojciechowski M.F."/>
        </authorList>
    </citation>
    <scope>NUCLEOTIDE SEQUENCE</scope>
    <source>
        <strain evidence="10">SGP5-SGP5p</strain>
        <tissue evidence="10">Aerial part</tissue>
    </source>
</reference>
<comment type="caution">
    <text evidence="10">The sequence shown here is derived from an EMBL/GenBank/DDBJ whole genome shotgun (WGS) entry which is preliminary data.</text>
</comment>
<evidence type="ECO:0000256" key="8">
    <source>
        <dbReference type="SAM" id="MobiDB-lite"/>
    </source>
</evidence>
<dbReference type="Gene3D" id="3.40.50.150">
    <property type="entry name" value="Vaccinia Virus protein VP39"/>
    <property type="match status" value="1"/>
</dbReference>
<dbReference type="OrthoDB" id="7848332at2759"/>
<dbReference type="CDD" id="cd02440">
    <property type="entry name" value="AdoMet_MTases"/>
    <property type="match status" value="1"/>
</dbReference>
<dbReference type="PROSITE" id="PS00092">
    <property type="entry name" value="N6_MTASE"/>
    <property type="match status" value="1"/>
</dbReference>
<dbReference type="SUPFAM" id="SSF53335">
    <property type="entry name" value="S-adenosyl-L-methionine-dependent methyltransferases"/>
    <property type="match status" value="1"/>
</dbReference>
<name>A0A9Q1GRU1_9CARY</name>
<feature type="compositionally biased region" description="Low complexity" evidence="8">
    <location>
        <begin position="20"/>
        <end position="50"/>
    </location>
</feature>
<comment type="subunit">
    <text evidence="7">Homodimers and heterodimers.</text>
</comment>
<feature type="region of interest" description="Disordered" evidence="8">
    <location>
        <begin position="124"/>
        <end position="146"/>
    </location>
</feature>
<dbReference type="EMBL" id="JAKOGI010001280">
    <property type="protein sequence ID" value="KAJ8426502.1"/>
    <property type="molecule type" value="Genomic_DNA"/>
</dbReference>
<evidence type="ECO:0000256" key="2">
    <source>
        <dbReference type="ARBA" id="ARBA00009741"/>
    </source>
</evidence>
<dbReference type="AlphaFoldDB" id="A0A9Q1GRU1"/>
<dbReference type="GO" id="GO:0003676">
    <property type="term" value="F:nucleic acid binding"/>
    <property type="evidence" value="ECO:0007669"/>
    <property type="project" value="InterPro"/>
</dbReference>
<dbReference type="InterPro" id="IPR033389">
    <property type="entry name" value="AUX/IAA_dom"/>
</dbReference>
<dbReference type="Pfam" id="PF02309">
    <property type="entry name" value="AUX_IAA"/>
    <property type="match status" value="1"/>
</dbReference>
<evidence type="ECO:0000313" key="11">
    <source>
        <dbReference type="Proteomes" id="UP001153076"/>
    </source>
</evidence>
<protein>
    <recommendedName>
        <fullName evidence="7">Auxin-responsive protein</fullName>
    </recommendedName>
</protein>
<evidence type="ECO:0000256" key="4">
    <source>
        <dbReference type="ARBA" id="ARBA00023163"/>
    </source>
</evidence>
<dbReference type="SUPFAM" id="SSF54277">
    <property type="entry name" value="CAD &amp; PB1 domains"/>
    <property type="match status" value="1"/>
</dbReference>
<evidence type="ECO:0000256" key="5">
    <source>
        <dbReference type="ARBA" id="ARBA00023242"/>
    </source>
</evidence>
<keyword evidence="3 7" id="KW-0805">Transcription regulation</keyword>
<keyword evidence="6 7" id="KW-0927">Auxin signaling pathway</keyword>
<evidence type="ECO:0000256" key="7">
    <source>
        <dbReference type="RuleBase" id="RU004549"/>
    </source>
</evidence>
<dbReference type="InterPro" id="IPR002052">
    <property type="entry name" value="DNA_methylase_N6_adenine_CS"/>
</dbReference>
<keyword evidence="7" id="KW-0678">Repressor</keyword>
<evidence type="ECO:0000256" key="1">
    <source>
        <dbReference type="ARBA" id="ARBA00004123"/>
    </source>
</evidence>
<feature type="domain" description="PB1" evidence="9">
    <location>
        <begin position="175"/>
        <end position="284"/>
    </location>
</feature>
<feature type="region of interest" description="Disordered" evidence="8">
    <location>
        <begin position="16"/>
        <end position="63"/>
    </location>
</feature>
<accession>A0A9Q1GRU1</accession>
<feature type="compositionally biased region" description="Polar residues" evidence="8">
    <location>
        <begin position="128"/>
        <end position="139"/>
    </location>
</feature>